<evidence type="ECO:0000256" key="9">
    <source>
        <dbReference type="ARBA" id="ARBA00023065"/>
    </source>
</evidence>
<comment type="similarity">
    <text evidence="2 13">Belongs to the sodium:solute symporter (SSF) (TC 2.A.21) family.</text>
</comment>
<feature type="transmembrane region" description="Helical" evidence="14">
    <location>
        <begin position="424"/>
        <end position="443"/>
    </location>
</feature>
<feature type="transmembrane region" description="Helical" evidence="14">
    <location>
        <begin position="526"/>
        <end position="546"/>
    </location>
</feature>
<organism evidence="15 16">
    <name type="scientific">Knipowitschia caucasica</name>
    <name type="common">Caucasian dwarf goby</name>
    <name type="synonym">Pomatoschistus caucasicus</name>
    <dbReference type="NCBI Taxonomy" id="637954"/>
    <lineage>
        <taxon>Eukaryota</taxon>
        <taxon>Metazoa</taxon>
        <taxon>Chordata</taxon>
        <taxon>Craniata</taxon>
        <taxon>Vertebrata</taxon>
        <taxon>Euteleostomi</taxon>
        <taxon>Actinopterygii</taxon>
        <taxon>Neopterygii</taxon>
        <taxon>Teleostei</taxon>
        <taxon>Neoteleostei</taxon>
        <taxon>Acanthomorphata</taxon>
        <taxon>Gobiaria</taxon>
        <taxon>Gobiiformes</taxon>
        <taxon>Gobioidei</taxon>
        <taxon>Gobiidae</taxon>
        <taxon>Gobiinae</taxon>
        <taxon>Knipowitschia</taxon>
    </lineage>
</organism>
<evidence type="ECO:0000256" key="8">
    <source>
        <dbReference type="ARBA" id="ARBA00023053"/>
    </source>
</evidence>
<keyword evidence="10 14" id="KW-0472">Membrane</keyword>
<proteinExistence type="inferred from homology"/>
<evidence type="ECO:0000256" key="4">
    <source>
        <dbReference type="ARBA" id="ARBA00022692"/>
    </source>
</evidence>
<feature type="transmembrane region" description="Helical" evidence="14">
    <location>
        <begin position="84"/>
        <end position="105"/>
    </location>
</feature>
<keyword evidence="9" id="KW-0406">Ion transport</keyword>
<keyword evidence="7 14" id="KW-1133">Transmembrane helix</keyword>
<keyword evidence="16" id="KW-1185">Reference proteome</keyword>
<dbReference type="PROSITE" id="PS50283">
    <property type="entry name" value="NA_SOLUT_SYMP_3"/>
    <property type="match status" value="1"/>
</dbReference>
<dbReference type="Proteomes" id="UP001497482">
    <property type="component" value="Chromosome 13"/>
</dbReference>
<dbReference type="AlphaFoldDB" id="A0AAV2JR82"/>
<evidence type="ECO:0000256" key="7">
    <source>
        <dbReference type="ARBA" id="ARBA00022989"/>
    </source>
</evidence>
<evidence type="ECO:0000256" key="10">
    <source>
        <dbReference type="ARBA" id="ARBA00023136"/>
    </source>
</evidence>
<keyword evidence="3" id="KW-0813">Transport</keyword>
<evidence type="ECO:0000313" key="16">
    <source>
        <dbReference type="Proteomes" id="UP001497482"/>
    </source>
</evidence>
<keyword evidence="4 14" id="KW-0812">Transmembrane</keyword>
<evidence type="ECO:0000256" key="14">
    <source>
        <dbReference type="SAM" id="Phobius"/>
    </source>
</evidence>
<keyword evidence="12" id="KW-0739">Sodium transport</keyword>
<feature type="transmembrane region" description="Helical" evidence="14">
    <location>
        <begin position="6"/>
        <end position="27"/>
    </location>
</feature>
<feature type="transmembrane region" description="Helical" evidence="14">
    <location>
        <begin position="320"/>
        <end position="341"/>
    </location>
</feature>
<dbReference type="Gene3D" id="1.20.1730.10">
    <property type="entry name" value="Sodium/glucose cotransporter"/>
    <property type="match status" value="1"/>
</dbReference>
<dbReference type="GO" id="GO:0005307">
    <property type="term" value="F:choline:sodium symporter activity"/>
    <property type="evidence" value="ECO:0007669"/>
    <property type="project" value="TreeGrafter"/>
</dbReference>
<feature type="transmembrane region" description="Helical" evidence="14">
    <location>
        <begin position="208"/>
        <end position="227"/>
    </location>
</feature>
<dbReference type="PANTHER" id="PTHR45897">
    <property type="entry name" value="HIGH-AFFINITY CHOLINE TRANSPORTER 1"/>
    <property type="match status" value="1"/>
</dbReference>
<keyword evidence="8" id="KW-0915">Sodium</keyword>
<evidence type="ECO:0008006" key="17">
    <source>
        <dbReference type="Google" id="ProtNLM"/>
    </source>
</evidence>
<dbReference type="InterPro" id="IPR052244">
    <property type="entry name" value="Choline_transporter"/>
</dbReference>
<evidence type="ECO:0000256" key="3">
    <source>
        <dbReference type="ARBA" id="ARBA00022448"/>
    </source>
</evidence>
<dbReference type="PANTHER" id="PTHR45897:SF5">
    <property type="entry name" value="HIGH AFFINITY CHOLINE TRANSPORTER 1"/>
    <property type="match status" value="1"/>
</dbReference>
<name>A0AAV2JR82_KNICA</name>
<feature type="transmembrane region" description="Helical" evidence="14">
    <location>
        <begin position="449"/>
        <end position="472"/>
    </location>
</feature>
<evidence type="ECO:0000256" key="6">
    <source>
        <dbReference type="ARBA" id="ARBA00022979"/>
    </source>
</evidence>
<evidence type="ECO:0000256" key="5">
    <source>
        <dbReference type="ARBA" id="ARBA00022847"/>
    </source>
</evidence>
<reference evidence="15 16" key="1">
    <citation type="submission" date="2024-04" db="EMBL/GenBank/DDBJ databases">
        <authorList>
            <person name="Waldvogel A.-M."/>
            <person name="Schoenle A."/>
        </authorList>
    </citation>
    <scope>NUCLEOTIDE SEQUENCE [LARGE SCALE GENOMIC DNA]</scope>
</reference>
<dbReference type="InterPro" id="IPR038377">
    <property type="entry name" value="Na/Glc_symporter_sf"/>
</dbReference>
<dbReference type="GO" id="GO:0008292">
    <property type="term" value="P:acetylcholine biosynthetic process"/>
    <property type="evidence" value="ECO:0007669"/>
    <property type="project" value="TreeGrafter"/>
</dbReference>
<evidence type="ECO:0000256" key="13">
    <source>
        <dbReference type="RuleBase" id="RU362091"/>
    </source>
</evidence>
<evidence type="ECO:0000256" key="11">
    <source>
        <dbReference type="ARBA" id="ARBA00023180"/>
    </source>
</evidence>
<keyword evidence="5" id="KW-0769">Symport</keyword>
<keyword evidence="11" id="KW-0325">Glycoprotein</keyword>
<accession>A0AAV2JR82</accession>
<dbReference type="EMBL" id="OZ035835">
    <property type="protein sequence ID" value="CAL1578723.1"/>
    <property type="molecule type" value="Genomic_DNA"/>
</dbReference>
<keyword evidence="6" id="KW-0530">Neurotransmitter biosynthesis</keyword>
<gene>
    <name evidence="15" type="ORF">KC01_LOCUS9841</name>
</gene>
<evidence type="ECO:0000313" key="15">
    <source>
        <dbReference type="EMBL" id="CAL1578723.1"/>
    </source>
</evidence>
<evidence type="ECO:0000256" key="12">
    <source>
        <dbReference type="ARBA" id="ARBA00023201"/>
    </source>
</evidence>
<protein>
    <recommendedName>
        <fullName evidence="17">High-affinity choline transporter 1-like</fullName>
    </recommendedName>
</protein>
<dbReference type="Pfam" id="PF00474">
    <property type="entry name" value="SSF"/>
    <property type="match status" value="2"/>
</dbReference>
<sequence>MAVNIPGVISMVFFYLLVLGTGIWASFKSRREQRKQGASEIEMTLLGNRQINLVVGVFTMTASWVGGGFIVGLTETVYRPSMGLTTALVLLTAYSASFLLCGFVFAKPLRDQRCVTMMDPFHRKYGKALTAGFCMVSVFVDVTLEVKSKNIDEVMLLGRRMGMFMTAMFEVHVVKEAEGTLREESVVIRTRGIEGATVSLVLDLSYSISIWVSAAVAITYTLLGGLYSVAYTDVIQLTLIFVSLWVCVPFVLLNPHTERIDQTLLNNTLHAPWIGVPHVHRLWIMADDFLLMSVGSMGFQCLHQRTLSASSTATAKTTCCVAAVLLLLCGIPPILLGAAAASTDWNQTAFGSPSPYERGEAAQVLPLMLQFLTPQYISIIGIGCVAAAVMSSADSTLMSAASVFSANVYKNIVRPKASERELQWVIRASVVVTGVFGTSLTMLKNSSILFWYVTANISYVIMVPQLFCALFFNISNGYGAIMGFLVGFPLRLLCGEPWIGLPAVLHFPGCTLEDGVYVQYSPVKTVCMLVTLASVLLFSYLASVLFNRGLVPATWDVFRVKEQETKIQNEEGDCLNETPGACQESTVD</sequence>
<dbReference type="CDD" id="cd11474">
    <property type="entry name" value="SLC5sbd_CHT"/>
    <property type="match status" value="1"/>
</dbReference>
<comment type="subcellular location">
    <subcellularLocation>
        <location evidence="1">Membrane</location>
        <topology evidence="1">Multi-pass membrane protein</topology>
    </subcellularLocation>
</comment>
<dbReference type="InterPro" id="IPR001734">
    <property type="entry name" value="Na/solute_symporter"/>
</dbReference>
<evidence type="ECO:0000256" key="2">
    <source>
        <dbReference type="ARBA" id="ARBA00006434"/>
    </source>
</evidence>
<feature type="transmembrane region" description="Helical" evidence="14">
    <location>
        <begin position="376"/>
        <end position="404"/>
    </location>
</feature>
<feature type="transmembrane region" description="Helical" evidence="14">
    <location>
        <begin position="51"/>
        <end position="72"/>
    </location>
</feature>
<dbReference type="GO" id="GO:0005886">
    <property type="term" value="C:plasma membrane"/>
    <property type="evidence" value="ECO:0007669"/>
    <property type="project" value="TreeGrafter"/>
</dbReference>
<feature type="transmembrane region" description="Helical" evidence="14">
    <location>
        <begin position="234"/>
        <end position="253"/>
    </location>
</feature>
<evidence type="ECO:0000256" key="1">
    <source>
        <dbReference type="ARBA" id="ARBA00004141"/>
    </source>
</evidence>